<dbReference type="Pfam" id="PF02699">
    <property type="entry name" value="YajC"/>
    <property type="match status" value="1"/>
</dbReference>
<comment type="subcellular location">
    <subcellularLocation>
        <location evidence="1">Cell membrane</location>
        <topology evidence="1">Single-pass membrane protein</topology>
    </subcellularLocation>
</comment>
<evidence type="ECO:0000313" key="13">
    <source>
        <dbReference type="Proteomes" id="UP001524478"/>
    </source>
</evidence>
<dbReference type="PANTHER" id="PTHR33909:SF1">
    <property type="entry name" value="SEC TRANSLOCON ACCESSORY COMPLEX SUBUNIT YAJC"/>
    <property type="match status" value="1"/>
</dbReference>
<evidence type="ECO:0000256" key="4">
    <source>
        <dbReference type="ARBA" id="ARBA00022475"/>
    </source>
</evidence>
<dbReference type="SMART" id="SM01323">
    <property type="entry name" value="YajC"/>
    <property type="match status" value="1"/>
</dbReference>
<sequence length="106" mass="12071">MPQQLQGLIIPIGFLVIFYFMAIRPQKKKEQQIKEMRNSLRVGDEVITIGGIYGKIIKAKEDIITIEVGSSKTKLDMTRWSVGSVVSKNESKNNKTEEIKTEEDDK</sequence>
<evidence type="ECO:0000256" key="10">
    <source>
        <dbReference type="SAM" id="MobiDB-lite"/>
    </source>
</evidence>
<dbReference type="PANTHER" id="PTHR33909">
    <property type="entry name" value="SEC TRANSLOCON ACCESSORY COMPLEX SUBUNIT YAJC"/>
    <property type="match status" value="1"/>
</dbReference>
<keyword evidence="7 11" id="KW-1133">Transmembrane helix</keyword>
<dbReference type="EMBL" id="JANGAC010000001">
    <property type="protein sequence ID" value="MCQ4921899.1"/>
    <property type="molecule type" value="Genomic_DNA"/>
</dbReference>
<evidence type="ECO:0000256" key="11">
    <source>
        <dbReference type="SAM" id="Phobius"/>
    </source>
</evidence>
<evidence type="ECO:0000313" key="12">
    <source>
        <dbReference type="EMBL" id="MCQ4921899.1"/>
    </source>
</evidence>
<proteinExistence type="inferred from homology"/>
<organism evidence="12 13">
    <name type="scientific">Tissierella carlieri</name>
    <dbReference type="NCBI Taxonomy" id="689904"/>
    <lineage>
        <taxon>Bacteria</taxon>
        <taxon>Bacillati</taxon>
        <taxon>Bacillota</taxon>
        <taxon>Tissierellia</taxon>
        <taxon>Tissierellales</taxon>
        <taxon>Tissierellaceae</taxon>
        <taxon>Tissierella</taxon>
    </lineage>
</organism>
<keyword evidence="13" id="KW-1185">Reference proteome</keyword>
<feature type="region of interest" description="Disordered" evidence="10">
    <location>
        <begin position="86"/>
        <end position="106"/>
    </location>
</feature>
<evidence type="ECO:0000256" key="9">
    <source>
        <dbReference type="ARBA" id="ARBA00023136"/>
    </source>
</evidence>
<keyword evidence="4" id="KW-1003">Cell membrane</keyword>
<feature type="compositionally biased region" description="Basic and acidic residues" evidence="10">
    <location>
        <begin position="89"/>
        <end position="99"/>
    </location>
</feature>
<keyword evidence="6" id="KW-0653">Protein transport</keyword>
<name>A0ABT1S619_9FIRM</name>
<feature type="transmembrane region" description="Helical" evidence="11">
    <location>
        <begin position="6"/>
        <end position="23"/>
    </location>
</feature>
<dbReference type="Proteomes" id="UP001524478">
    <property type="component" value="Unassembled WGS sequence"/>
</dbReference>
<dbReference type="RefSeq" id="WP_094904013.1">
    <property type="nucleotide sequence ID" value="NZ_CP172320.1"/>
</dbReference>
<comment type="similarity">
    <text evidence="2">Belongs to the YajC family.</text>
</comment>
<evidence type="ECO:0000256" key="3">
    <source>
        <dbReference type="ARBA" id="ARBA00022448"/>
    </source>
</evidence>
<keyword evidence="3" id="KW-0813">Transport</keyword>
<protein>
    <submittedName>
        <fullName evidence="12">Preprotein translocase subunit YajC</fullName>
    </submittedName>
</protein>
<evidence type="ECO:0000256" key="8">
    <source>
        <dbReference type="ARBA" id="ARBA00023010"/>
    </source>
</evidence>
<evidence type="ECO:0000256" key="1">
    <source>
        <dbReference type="ARBA" id="ARBA00004162"/>
    </source>
</evidence>
<keyword evidence="8" id="KW-0811">Translocation</keyword>
<dbReference type="InterPro" id="IPR003849">
    <property type="entry name" value="Preprotein_translocase_YajC"/>
</dbReference>
<dbReference type="NCBIfam" id="TIGR00739">
    <property type="entry name" value="yajC"/>
    <property type="match status" value="1"/>
</dbReference>
<keyword evidence="9 11" id="KW-0472">Membrane</keyword>
<reference evidence="12 13" key="1">
    <citation type="submission" date="2022-06" db="EMBL/GenBank/DDBJ databases">
        <title>Isolation of gut microbiota from human fecal samples.</title>
        <authorList>
            <person name="Pamer E.G."/>
            <person name="Barat B."/>
            <person name="Waligurski E."/>
            <person name="Medina S."/>
            <person name="Paddock L."/>
            <person name="Mostad J."/>
        </authorList>
    </citation>
    <scope>NUCLEOTIDE SEQUENCE [LARGE SCALE GENOMIC DNA]</scope>
    <source>
        <strain evidence="12 13">DFI.7.95</strain>
    </source>
</reference>
<keyword evidence="5 11" id="KW-0812">Transmembrane</keyword>
<evidence type="ECO:0000256" key="7">
    <source>
        <dbReference type="ARBA" id="ARBA00022989"/>
    </source>
</evidence>
<accession>A0ABT1S619</accession>
<dbReference type="PRINTS" id="PR01853">
    <property type="entry name" value="YAJCTRNLCASE"/>
</dbReference>
<comment type="caution">
    <text evidence="12">The sequence shown here is derived from an EMBL/GenBank/DDBJ whole genome shotgun (WGS) entry which is preliminary data.</text>
</comment>
<evidence type="ECO:0000256" key="2">
    <source>
        <dbReference type="ARBA" id="ARBA00006742"/>
    </source>
</evidence>
<gene>
    <name evidence="12" type="primary">yajC</name>
    <name evidence="12" type="ORF">NE686_02265</name>
</gene>
<evidence type="ECO:0000256" key="6">
    <source>
        <dbReference type="ARBA" id="ARBA00022927"/>
    </source>
</evidence>
<evidence type="ECO:0000256" key="5">
    <source>
        <dbReference type="ARBA" id="ARBA00022692"/>
    </source>
</evidence>